<dbReference type="InterPro" id="IPR045263">
    <property type="entry name" value="GLUT"/>
</dbReference>
<dbReference type="PANTHER" id="PTHR23503:SF8">
    <property type="entry name" value="FACILITATED GLUCOSE TRANSPORTER PROTEIN 1"/>
    <property type="match status" value="1"/>
</dbReference>
<dbReference type="EMBL" id="JANBUW010000022">
    <property type="protein sequence ID" value="KAJ2850862.1"/>
    <property type="molecule type" value="Genomic_DNA"/>
</dbReference>
<name>A0A9W8M1F2_9FUNG</name>
<dbReference type="GO" id="GO:0015149">
    <property type="term" value="F:hexose transmembrane transporter activity"/>
    <property type="evidence" value="ECO:0007669"/>
    <property type="project" value="TreeGrafter"/>
</dbReference>
<dbReference type="Gene3D" id="1.20.1250.20">
    <property type="entry name" value="MFS general substrate transporter like domains"/>
    <property type="match status" value="1"/>
</dbReference>
<comment type="similarity">
    <text evidence="2">Belongs to the major facilitator superfamily. Sugar transporter (TC 2.A.1.1) family.</text>
</comment>
<feature type="transmembrane region" description="Helical" evidence="7">
    <location>
        <begin position="97"/>
        <end position="123"/>
    </location>
</feature>
<dbReference type="InterPro" id="IPR036259">
    <property type="entry name" value="MFS_trans_sf"/>
</dbReference>
<evidence type="ECO:0000256" key="3">
    <source>
        <dbReference type="ARBA" id="ARBA00022448"/>
    </source>
</evidence>
<feature type="transmembrane region" description="Helical" evidence="7">
    <location>
        <begin position="66"/>
        <end position="85"/>
    </location>
</feature>
<feature type="transmembrane region" description="Helical" evidence="7">
    <location>
        <begin position="273"/>
        <end position="295"/>
    </location>
</feature>
<accession>A0A9W8M1F2</accession>
<evidence type="ECO:0000256" key="4">
    <source>
        <dbReference type="ARBA" id="ARBA00022692"/>
    </source>
</evidence>
<dbReference type="InterPro" id="IPR005829">
    <property type="entry name" value="Sugar_transporter_CS"/>
</dbReference>
<comment type="subcellular location">
    <subcellularLocation>
        <location evidence="1">Membrane</location>
        <topology evidence="1">Multi-pass membrane protein</topology>
    </subcellularLocation>
</comment>
<reference evidence="9" key="1">
    <citation type="submission" date="2022-07" db="EMBL/GenBank/DDBJ databases">
        <title>Phylogenomic reconstructions and comparative analyses of Kickxellomycotina fungi.</title>
        <authorList>
            <person name="Reynolds N.K."/>
            <person name="Stajich J.E."/>
            <person name="Barry K."/>
            <person name="Grigoriev I.V."/>
            <person name="Crous P."/>
            <person name="Smith M.E."/>
        </authorList>
    </citation>
    <scope>NUCLEOTIDE SEQUENCE</scope>
    <source>
        <strain evidence="9">NRRL 1566</strain>
    </source>
</reference>
<dbReference type="PROSITE" id="PS00217">
    <property type="entry name" value="SUGAR_TRANSPORT_2"/>
    <property type="match status" value="1"/>
</dbReference>
<keyword evidence="6 7" id="KW-0472">Membrane</keyword>
<feature type="transmembrane region" description="Helical" evidence="7">
    <location>
        <begin position="437"/>
        <end position="457"/>
    </location>
</feature>
<protein>
    <submittedName>
        <fullName evidence="9">Bifunctional purine biosynthesis protein PurH</fullName>
    </submittedName>
</protein>
<organism evidence="9 10">
    <name type="scientific">Coemansia brasiliensis</name>
    <dbReference type="NCBI Taxonomy" id="2650707"/>
    <lineage>
        <taxon>Eukaryota</taxon>
        <taxon>Fungi</taxon>
        <taxon>Fungi incertae sedis</taxon>
        <taxon>Zoopagomycota</taxon>
        <taxon>Kickxellomycotina</taxon>
        <taxon>Kickxellomycetes</taxon>
        <taxon>Kickxellales</taxon>
        <taxon>Kickxellaceae</taxon>
        <taxon>Coemansia</taxon>
    </lineage>
</organism>
<gene>
    <name evidence="9" type="primary">HGT20_4</name>
    <name evidence="9" type="ORF">IWW36_001586</name>
</gene>
<dbReference type="GO" id="GO:0016020">
    <property type="term" value="C:membrane"/>
    <property type="evidence" value="ECO:0007669"/>
    <property type="project" value="UniProtKB-SubCell"/>
</dbReference>
<dbReference type="PANTHER" id="PTHR23503">
    <property type="entry name" value="SOLUTE CARRIER FAMILY 2"/>
    <property type="match status" value="1"/>
</dbReference>
<evidence type="ECO:0000256" key="6">
    <source>
        <dbReference type="ARBA" id="ARBA00023136"/>
    </source>
</evidence>
<evidence type="ECO:0000256" key="7">
    <source>
        <dbReference type="SAM" id="Phobius"/>
    </source>
</evidence>
<feature type="transmembrane region" description="Helical" evidence="7">
    <location>
        <begin position="12"/>
        <end position="30"/>
    </location>
</feature>
<feature type="transmembrane region" description="Helical" evidence="7">
    <location>
        <begin position="182"/>
        <end position="200"/>
    </location>
</feature>
<feature type="transmembrane region" description="Helical" evidence="7">
    <location>
        <begin position="408"/>
        <end position="431"/>
    </location>
</feature>
<comment type="caution">
    <text evidence="9">The sequence shown here is derived from an EMBL/GenBank/DDBJ whole genome shotgun (WGS) entry which is preliminary data.</text>
</comment>
<feature type="transmembrane region" description="Helical" evidence="7">
    <location>
        <begin position="369"/>
        <end position="387"/>
    </location>
</feature>
<dbReference type="OrthoDB" id="4540492at2759"/>
<evidence type="ECO:0000256" key="1">
    <source>
        <dbReference type="ARBA" id="ARBA00004141"/>
    </source>
</evidence>
<evidence type="ECO:0000259" key="8">
    <source>
        <dbReference type="PROSITE" id="PS50850"/>
    </source>
</evidence>
<keyword evidence="5 7" id="KW-1133">Transmembrane helix</keyword>
<evidence type="ECO:0000313" key="10">
    <source>
        <dbReference type="Proteomes" id="UP001139887"/>
    </source>
</evidence>
<dbReference type="AlphaFoldDB" id="A0A9W8M1F2"/>
<dbReference type="PROSITE" id="PS50850">
    <property type="entry name" value="MFS"/>
    <property type="match status" value="1"/>
</dbReference>
<dbReference type="PRINTS" id="PR00171">
    <property type="entry name" value="SUGRTRNSPORT"/>
</dbReference>
<feature type="transmembrane region" description="Helical" evidence="7">
    <location>
        <begin position="315"/>
        <end position="338"/>
    </location>
</feature>
<evidence type="ECO:0000256" key="2">
    <source>
        <dbReference type="ARBA" id="ARBA00010992"/>
    </source>
</evidence>
<dbReference type="InterPro" id="IPR020846">
    <property type="entry name" value="MFS_dom"/>
</dbReference>
<dbReference type="Proteomes" id="UP001139887">
    <property type="component" value="Unassembled WGS sequence"/>
</dbReference>
<feature type="transmembrane region" description="Helical" evidence="7">
    <location>
        <begin position="345"/>
        <end position="363"/>
    </location>
</feature>
<keyword evidence="3" id="KW-0813">Transport</keyword>
<feature type="domain" description="Major facilitator superfamily (MFS) profile" evidence="8">
    <location>
        <begin position="17"/>
        <end position="461"/>
    </location>
</feature>
<dbReference type="Pfam" id="PF00083">
    <property type="entry name" value="Sugar_tr"/>
    <property type="match status" value="1"/>
</dbReference>
<keyword evidence="4 7" id="KW-0812">Transmembrane</keyword>
<evidence type="ECO:0000313" key="9">
    <source>
        <dbReference type="EMBL" id="KAJ2850862.1"/>
    </source>
</evidence>
<proteinExistence type="inferred from homology"/>
<dbReference type="InterPro" id="IPR003663">
    <property type="entry name" value="Sugar/inositol_transpt"/>
</dbReference>
<dbReference type="SUPFAM" id="SSF103473">
    <property type="entry name" value="MFS general substrate transporter"/>
    <property type="match status" value="1"/>
</dbReference>
<evidence type="ECO:0000256" key="5">
    <source>
        <dbReference type="ARBA" id="ARBA00022989"/>
    </source>
</evidence>
<sequence length="497" mass="53615">MAVPSYAMGITKYQLFCVLVASIGSFNFGWNFGVINLPGNVITKCIAGPEHSILGLPSCLPASETIWTLSVGMFPLGALVGAIVCTRFANVYGRKAVLIYSNVIAIVAAVLFGVAINIPMFIIARFLSGVSQGCANGTFSTYVAETTTPKARDMLGSTIQMSISAGTMVAQLASLGLTNPPLWRVLFSITGLISLIHMLLMTRCVESPKWLLSKDRVDEAQDALQKLRKSADCTEEYKALVETVQAEMGPDAYSATIPDLLLGKTPDNLRHQLLLAILCMVFQQFSGISGVAFYSTKLFESITSPPAHYSPKPNLAQILTGILSIVGLLAAVAGMLLAGYFGRRTLMLFSHVSMIVCSALISVGSIKGYNIMAISMVFVFYTVYLVGPGPLPWAIPGEMTPIYAISSLLAIAGFTGYSGVFVIGMAFSPLLDALQGYTFILFAATNTVAAITLFFLLPETKGRYIPDMIRTHSVGIHNIMQARYQTSEFKIEEKEDF</sequence>
<keyword evidence="10" id="KW-1185">Reference proteome</keyword>
<dbReference type="InterPro" id="IPR005828">
    <property type="entry name" value="MFS_sugar_transport-like"/>
</dbReference>